<dbReference type="InterPro" id="IPR028082">
    <property type="entry name" value="Peripla_BP_I"/>
</dbReference>
<organism evidence="5 6">
    <name type="scientific">Aerophobetes bacterium</name>
    <dbReference type="NCBI Taxonomy" id="2030807"/>
    <lineage>
        <taxon>Bacteria</taxon>
        <taxon>Candidatus Aerophobota</taxon>
    </lineage>
</organism>
<accession>A0A662DIE9</accession>
<comment type="similarity">
    <text evidence="2">Belongs to the bacterial solute-binding protein 2 family.</text>
</comment>
<evidence type="ECO:0000313" key="6">
    <source>
        <dbReference type="Proteomes" id="UP000280417"/>
    </source>
</evidence>
<dbReference type="GO" id="GO:0030288">
    <property type="term" value="C:outer membrane-bounded periplasmic space"/>
    <property type="evidence" value="ECO:0007669"/>
    <property type="project" value="TreeGrafter"/>
</dbReference>
<name>A0A662DIE9_UNCAE</name>
<dbReference type="InterPro" id="IPR050555">
    <property type="entry name" value="Bact_Solute-Bind_Prot2"/>
</dbReference>
<sequence>MLSKRLAKVLVVSLILSMVVSGICSVSFAAQSPQEKYLIYFIPHAGAGDPFWACEKKGWEAACSILPVKGVFAAPPKYSPKRQVELVWTALAAGADGIVVTLSEPEMFREPLEYARDHGVPVLVANTEQYGPPEEKVPYIGYVGQDETLTGEALAKRVLKEFTPTRAVIGIHQAGLYCLELRAKGIIEVLGKRNIPVEKLNITPEPSKAIGILDSYLKRHPDTDMIFTLGPLGTAASVRLIREKGLKGKVRLATMDVDDLALEAIDKGEMIATIAQQPFMQGFLSAVSIYLRLAYGYMPPAKLPTGPTVIDKSNLPIVRKQLETTGGA</sequence>
<evidence type="ECO:0000256" key="1">
    <source>
        <dbReference type="ARBA" id="ARBA00004196"/>
    </source>
</evidence>
<dbReference type="Proteomes" id="UP000280417">
    <property type="component" value="Unassembled WGS sequence"/>
</dbReference>
<dbReference type="InterPro" id="IPR025997">
    <property type="entry name" value="SBP_2_dom"/>
</dbReference>
<dbReference type="Gene3D" id="3.40.50.2300">
    <property type="match status" value="2"/>
</dbReference>
<evidence type="ECO:0000256" key="3">
    <source>
        <dbReference type="SAM" id="SignalP"/>
    </source>
</evidence>
<dbReference type="SUPFAM" id="SSF53822">
    <property type="entry name" value="Periplasmic binding protein-like I"/>
    <property type="match status" value="1"/>
</dbReference>
<evidence type="ECO:0000259" key="4">
    <source>
        <dbReference type="Pfam" id="PF13407"/>
    </source>
</evidence>
<feature type="chain" id="PRO_5024903313" evidence="3">
    <location>
        <begin position="30"/>
        <end position="328"/>
    </location>
</feature>
<feature type="domain" description="Periplasmic binding protein" evidence="4">
    <location>
        <begin position="39"/>
        <end position="289"/>
    </location>
</feature>
<evidence type="ECO:0000256" key="2">
    <source>
        <dbReference type="ARBA" id="ARBA00007639"/>
    </source>
</evidence>
<proteinExistence type="inferred from homology"/>
<comment type="subcellular location">
    <subcellularLocation>
        <location evidence="1">Cell envelope</location>
    </subcellularLocation>
</comment>
<protein>
    <submittedName>
        <fullName evidence="5">Sugar ABC transporter substrate-binding protein</fullName>
    </submittedName>
</protein>
<dbReference type="Pfam" id="PF13407">
    <property type="entry name" value="Peripla_BP_4"/>
    <property type="match status" value="1"/>
</dbReference>
<gene>
    <name evidence="5" type="ORF">DRJ04_03400</name>
</gene>
<reference evidence="5 6" key="1">
    <citation type="submission" date="2018-06" db="EMBL/GenBank/DDBJ databases">
        <title>Extensive metabolic versatility and redundancy in microbially diverse, dynamic hydrothermal sediments.</title>
        <authorList>
            <person name="Dombrowski N."/>
            <person name="Teske A."/>
            <person name="Baker B.J."/>
        </authorList>
    </citation>
    <scope>NUCLEOTIDE SEQUENCE [LARGE SCALE GENOMIC DNA]</scope>
    <source>
        <strain evidence="5">B3_G15</strain>
    </source>
</reference>
<comment type="caution">
    <text evidence="5">The sequence shown here is derived from an EMBL/GenBank/DDBJ whole genome shotgun (WGS) entry which is preliminary data.</text>
</comment>
<keyword evidence="3" id="KW-0732">Signal</keyword>
<dbReference type="PANTHER" id="PTHR30036:SF7">
    <property type="entry name" value="ABC TRANSPORTER PERIPLASMIC-BINDING PROTEIN YPHF"/>
    <property type="match status" value="1"/>
</dbReference>
<evidence type="ECO:0000313" key="5">
    <source>
        <dbReference type="EMBL" id="RLE13899.1"/>
    </source>
</evidence>
<dbReference type="EMBL" id="QMQA01000070">
    <property type="protein sequence ID" value="RLE13899.1"/>
    <property type="molecule type" value="Genomic_DNA"/>
</dbReference>
<feature type="signal peptide" evidence="3">
    <location>
        <begin position="1"/>
        <end position="29"/>
    </location>
</feature>
<dbReference type="GO" id="GO:0030246">
    <property type="term" value="F:carbohydrate binding"/>
    <property type="evidence" value="ECO:0007669"/>
    <property type="project" value="TreeGrafter"/>
</dbReference>
<dbReference type="PANTHER" id="PTHR30036">
    <property type="entry name" value="D-XYLOSE-BINDING PERIPLASMIC PROTEIN"/>
    <property type="match status" value="1"/>
</dbReference>
<dbReference type="AlphaFoldDB" id="A0A662DIE9"/>